<gene>
    <name evidence="2" type="ORF">Plo01_60270</name>
</gene>
<comment type="caution">
    <text evidence="2">The sequence shown here is derived from an EMBL/GenBank/DDBJ whole genome shotgun (WGS) entry which is preliminary data.</text>
</comment>
<name>A0A8J3RR40_9ACTN</name>
<dbReference type="EMBL" id="BOOH01000049">
    <property type="protein sequence ID" value="GIH79598.1"/>
    <property type="molecule type" value="Genomic_DNA"/>
</dbReference>
<keyword evidence="3" id="KW-1185">Reference proteome</keyword>
<organism evidence="2 3">
    <name type="scientific">Planobispora longispora</name>
    <dbReference type="NCBI Taxonomy" id="28887"/>
    <lineage>
        <taxon>Bacteria</taxon>
        <taxon>Bacillati</taxon>
        <taxon>Actinomycetota</taxon>
        <taxon>Actinomycetes</taxon>
        <taxon>Streptosporangiales</taxon>
        <taxon>Streptosporangiaceae</taxon>
        <taxon>Planobispora</taxon>
    </lineage>
</organism>
<evidence type="ECO:0000313" key="2">
    <source>
        <dbReference type="EMBL" id="GIH79598.1"/>
    </source>
</evidence>
<feature type="compositionally biased region" description="Low complexity" evidence="1">
    <location>
        <begin position="115"/>
        <end position="127"/>
    </location>
</feature>
<dbReference type="RefSeq" id="WP_203894053.1">
    <property type="nucleotide sequence ID" value="NZ_BOOH01000049.1"/>
</dbReference>
<dbReference type="AlphaFoldDB" id="A0A8J3RR40"/>
<dbReference type="Proteomes" id="UP000616724">
    <property type="component" value="Unassembled WGS sequence"/>
</dbReference>
<feature type="compositionally biased region" description="Pro residues" evidence="1">
    <location>
        <begin position="128"/>
        <end position="140"/>
    </location>
</feature>
<evidence type="ECO:0000256" key="1">
    <source>
        <dbReference type="SAM" id="MobiDB-lite"/>
    </source>
</evidence>
<accession>A0A8J3RR40</accession>
<proteinExistence type="predicted"/>
<protein>
    <submittedName>
        <fullName evidence="2">Uncharacterized protein</fullName>
    </submittedName>
</protein>
<feature type="region of interest" description="Disordered" evidence="1">
    <location>
        <begin position="80"/>
        <end position="485"/>
    </location>
</feature>
<feature type="compositionally biased region" description="Basic and acidic residues" evidence="1">
    <location>
        <begin position="466"/>
        <end position="485"/>
    </location>
</feature>
<reference evidence="2 3" key="1">
    <citation type="submission" date="2021-01" db="EMBL/GenBank/DDBJ databases">
        <title>Whole genome shotgun sequence of Planobispora longispora NBRC 13918.</title>
        <authorList>
            <person name="Komaki H."/>
            <person name="Tamura T."/>
        </authorList>
    </citation>
    <scope>NUCLEOTIDE SEQUENCE [LARGE SCALE GENOMIC DNA]</scope>
    <source>
        <strain evidence="2 3">NBRC 13918</strain>
    </source>
</reference>
<sequence>MSEVVPLPSFGEVFFDERGQERVLRVTWHEGTLVLSLWRGEMCTASFRMPMDDVARLVDTLDQGFVDAGGRYPDEVDEHAQAHGHGEFPGTGQYARPRPEDYAHPQSPQAPPQAHPQQYADPAAGPVAAPPEDPRQPPVLGPNDVLVARGSTPPPDRFHDRAPGYGAADAVPRENLIVGDSLPYGQPHLTDPAGPGDQPYSTAGALGDQSYPPPGGYGVPQPASYGAPQADAYGTPQLDGYGPADAYGAPQRPADPFAGQPADPFTAQPADSFPPQQPVDPFATQAADPFTAQQPVDPFAPPPAGSFAGQPADRYAAQQPVDPFAPPPARQRPADRPVDPFTPHVEQFPGPASHEAYPAQGHSTDPFGFAAQSSQGRQAGHEAPASDPYGYPASAPSQPFAFGESRHASGQPLPQGGHPADLRDLYGPPSGYEPQAVDHSDPLNFRGHQAEQHLSRPYVQEQPHSTGERLRPEPGYDDRDDRRGW</sequence>
<evidence type="ECO:0000313" key="3">
    <source>
        <dbReference type="Proteomes" id="UP000616724"/>
    </source>
</evidence>